<dbReference type="EMBL" id="CP016616">
    <property type="protein sequence ID" value="ANY81025.1"/>
    <property type="molecule type" value="Genomic_DNA"/>
</dbReference>
<feature type="transmembrane region" description="Helical" evidence="9">
    <location>
        <begin position="173"/>
        <end position="197"/>
    </location>
</feature>
<dbReference type="PANTHER" id="PTHR30614">
    <property type="entry name" value="MEMBRANE COMPONENT OF AMINO ACID ABC TRANSPORTER"/>
    <property type="match status" value="1"/>
</dbReference>
<dbReference type="InterPro" id="IPR043429">
    <property type="entry name" value="ArtM/GltK/GlnP/TcyL/YhdX-like"/>
</dbReference>
<protein>
    <submittedName>
        <fullName evidence="11">Amino acid ABC transporter permease</fullName>
    </submittedName>
</protein>
<dbReference type="SUPFAM" id="SSF161098">
    <property type="entry name" value="MetI-like"/>
    <property type="match status" value="2"/>
</dbReference>
<evidence type="ECO:0000259" key="10">
    <source>
        <dbReference type="PROSITE" id="PS50928"/>
    </source>
</evidence>
<evidence type="ECO:0000313" key="11">
    <source>
        <dbReference type="EMBL" id="ANY81025.1"/>
    </source>
</evidence>
<feature type="transmembrane region" description="Helical" evidence="9">
    <location>
        <begin position="134"/>
        <end position="153"/>
    </location>
</feature>
<keyword evidence="7 9" id="KW-1133">Transmembrane helix</keyword>
<name>A0A1B2EM17_9HYPH</name>
<feature type="domain" description="ABC transmembrane type-1" evidence="10">
    <location>
        <begin position="86"/>
        <end position="378"/>
    </location>
</feature>
<dbReference type="PROSITE" id="PS50928">
    <property type="entry name" value="ABC_TM1"/>
    <property type="match status" value="1"/>
</dbReference>
<evidence type="ECO:0000256" key="9">
    <source>
        <dbReference type="RuleBase" id="RU363032"/>
    </source>
</evidence>
<keyword evidence="8 9" id="KW-0472">Membrane</keyword>
<dbReference type="OrthoDB" id="9808531at2"/>
<evidence type="ECO:0000256" key="8">
    <source>
        <dbReference type="ARBA" id="ARBA00023136"/>
    </source>
</evidence>
<dbReference type="InterPro" id="IPR010065">
    <property type="entry name" value="AA_ABC_transptr_permease_3TM"/>
</dbReference>
<dbReference type="InterPro" id="IPR000515">
    <property type="entry name" value="MetI-like"/>
</dbReference>
<dbReference type="GO" id="GO:0006865">
    <property type="term" value="P:amino acid transport"/>
    <property type="evidence" value="ECO:0007669"/>
    <property type="project" value="UniProtKB-KW"/>
</dbReference>
<evidence type="ECO:0000256" key="1">
    <source>
        <dbReference type="ARBA" id="ARBA00004429"/>
    </source>
</evidence>
<feature type="transmembrane region" description="Helical" evidence="9">
    <location>
        <begin position="359"/>
        <end position="381"/>
    </location>
</feature>
<dbReference type="KEGG" id="moc:BB934_24690"/>
<feature type="transmembrane region" description="Helical" evidence="9">
    <location>
        <begin position="259"/>
        <end position="278"/>
    </location>
</feature>
<evidence type="ECO:0000256" key="2">
    <source>
        <dbReference type="ARBA" id="ARBA00010072"/>
    </source>
</evidence>
<feature type="transmembrane region" description="Helical" evidence="9">
    <location>
        <begin position="90"/>
        <end position="113"/>
    </location>
</feature>
<feature type="transmembrane region" description="Helical" evidence="9">
    <location>
        <begin position="20"/>
        <end position="38"/>
    </location>
</feature>
<dbReference type="PANTHER" id="PTHR30614:SF37">
    <property type="entry name" value="AMINO-ACID ABC TRANSPORTER PERMEASE PROTEIN YHDX-RELATED"/>
    <property type="match status" value="1"/>
</dbReference>
<dbReference type="RefSeq" id="WP_099512094.1">
    <property type="nucleotide sequence ID" value="NZ_CP016616.1"/>
</dbReference>
<dbReference type="Pfam" id="PF00528">
    <property type="entry name" value="BPD_transp_1"/>
    <property type="match status" value="1"/>
</dbReference>
<keyword evidence="6" id="KW-0029">Amino-acid transport</keyword>
<proteinExistence type="inferred from homology"/>
<organism evidence="11">
    <name type="scientific">Microvirga ossetica</name>
    <dbReference type="NCBI Taxonomy" id="1882682"/>
    <lineage>
        <taxon>Bacteria</taxon>
        <taxon>Pseudomonadati</taxon>
        <taxon>Pseudomonadota</taxon>
        <taxon>Alphaproteobacteria</taxon>
        <taxon>Hyphomicrobiales</taxon>
        <taxon>Methylobacteriaceae</taxon>
        <taxon>Microvirga</taxon>
    </lineage>
</organism>
<dbReference type="InterPro" id="IPR035906">
    <property type="entry name" value="MetI-like_sf"/>
</dbReference>
<dbReference type="Gene3D" id="1.10.3720.10">
    <property type="entry name" value="MetI-like"/>
    <property type="match status" value="1"/>
</dbReference>
<comment type="subcellular location">
    <subcellularLocation>
        <location evidence="1">Cell inner membrane</location>
        <topology evidence="1">Multi-pass membrane protein</topology>
    </subcellularLocation>
    <subcellularLocation>
        <location evidence="9">Cell membrane</location>
        <topology evidence="9">Multi-pass membrane protein</topology>
    </subcellularLocation>
</comment>
<reference evidence="11" key="1">
    <citation type="submission" date="2016-07" db="EMBL/GenBank/DDBJ databases">
        <title>Microvirga ossetica sp. nov. a new species of rhizobia isolated from root nodules of the legume species Vicia alpestris Steven originated from North Ossetia region in the Caucasus.</title>
        <authorList>
            <person name="Safronova V.I."/>
            <person name="Kuznetsova I.G."/>
            <person name="Sazanova A.L."/>
            <person name="Belimov A."/>
            <person name="Andronov E."/>
            <person name="Osledkin Y.S."/>
            <person name="Onishchuk O.P."/>
            <person name="Kurchak O.N."/>
            <person name="Shaposhnikov A.I."/>
            <person name="Willems A."/>
            <person name="Tikhonovich I.A."/>
        </authorList>
    </citation>
    <scope>NUCLEOTIDE SEQUENCE [LARGE SCALE GENOMIC DNA]</scope>
    <source>
        <strain evidence="11">V5/3M</strain>
    </source>
</reference>
<keyword evidence="4" id="KW-1003">Cell membrane</keyword>
<evidence type="ECO:0000256" key="6">
    <source>
        <dbReference type="ARBA" id="ARBA00022970"/>
    </source>
</evidence>
<evidence type="ECO:0000256" key="5">
    <source>
        <dbReference type="ARBA" id="ARBA00022692"/>
    </source>
</evidence>
<evidence type="ECO:0000256" key="3">
    <source>
        <dbReference type="ARBA" id="ARBA00022448"/>
    </source>
</evidence>
<dbReference type="AlphaFoldDB" id="A0A1B2EM17"/>
<comment type="similarity">
    <text evidence="2">Belongs to the binding-protein-dependent transport system permease family. HisMQ subfamily.</text>
</comment>
<feature type="transmembrane region" description="Helical" evidence="9">
    <location>
        <begin position="217"/>
        <end position="239"/>
    </location>
</feature>
<evidence type="ECO:0000256" key="7">
    <source>
        <dbReference type="ARBA" id="ARBA00022989"/>
    </source>
</evidence>
<dbReference type="CDD" id="cd06261">
    <property type="entry name" value="TM_PBP2"/>
    <property type="match status" value="1"/>
</dbReference>
<keyword evidence="5 9" id="KW-0812">Transmembrane</keyword>
<dbReference type="GO" id="GO:0043190">
    <property type="term" value="C:ATP-binding cassette (ABC) transporter complex"/>
    <property type="evidence" value="ECO:0007669"/>
    <property type="project" value="InterPro"/>
</dbReference>
<dbReference type="NCBIfam" id="TIGR01726">
    <property type="entry name" value="HEQRo_perm_3TM"/>
    <property type="match status" value="1"/>
</dbReference>
<accession>A0A1B2EM17</accession>
<dbReference type="GO" id="GO:0022857">
    <property type="term" value="F:transmembrane transporter activity"/>
    <property type="evidence" value="ECO:0007669"/>
    <property type="project" value="InterPro"/>
</dbReference>
<gene>
    <name evidence="11" type="ORF">BB934_24690</name>
</gene>
<evidence type="ECO:0000256" key="4">
    <source>
        <dbReference type="ARBA" id="ARBA00022475"/>
    </source>
</evidence>
<sequence length="390" mass="42618">MRVDAVSGTRLLYNLRFRAILYQVIAVGSIVLLGLYLFSNVSQKLAEQNIATGFDFLSRKAGFVISQTLIDYKPTDTYGRAILAGIVNTVWVSAWSVVLASIIGLFVGIARLSRNPLLAFLAFLYVEALRNVPLLLYLFLWYALIVTSLPAVREAWEILPHVFLSNSGLTVPSLVWTSAHTIVLFALVLGGALGVFVHRRVTAERIRTGKARTIWPLVALSLLIPPILAVLIVQPDLAVSLPEKGRFRLAGGSQLTPEFTALLVGLALSASAGIAEIVRSGILSVRKGQWEASRALGLRDGLTMRLVILPQALRVIIPPLTSTYLSLFKNSSLAIAIGYPDLVMVSNTTMNQTGQAIEGIAIFMLVYLGLSIVISLFMNWYNSRVALKER</sequence>
<keyword evidence="3 9" id="KW-0813">Transport</keyword>